<keyword evidence="2" id="KW-1185">Reference proteome</keyword>
<organism evidence="1 2">
    <name type="scientific">Stephania yunnanensis</name>
    <dbReference type="NCBI Taxonomy" id="152371"/>
    <lineage>
        <taxon>Eukaryota</taxon>
        <taxon>Viridiplantae</taxon>
        <taxon>Streptophyta</taxon>
        <taxon>Embryophyta</taxon>
        <taxon>Tracheophyta</taxon>
        <taxon>Spermatophyta</taxon>
        <taxon>Magnoliopsida</taxon>
        <taxon>Ranunculales</taxon>
        <taxon>Menispermaceae</taxon>
        <taxon>Menispermoideae</taxon>
        <taxon>Cissampelideae</taxon>
        <taxon>Stephania</taxon>
    </lineage>
</organism>
<proteinExistence type="predicted"/>
<dbReference type="AlphaFoldDB" id="A0AAP0J7C8"/>
<comment type="caution">
    <text evidence="1">The sequence shown here is derived from an EMBL/GenBank/DDBJ whole genome shotgun (WGS) entry which is preliminary data.</text>
</comment>
<evidence type="ECO:0000313" key="2">
    <source>
        <dbReference type="Proteomes" id="UP001420932"/>
    </source>
</evidence>
<gene>
    <name evidence="1" type="ORF">Syun_017591</name>
</gene>
<protein>
    <submittedName>
        <fullName evidence="1">Uncharacterized protein</fullName>
    </submittedName>
</protein>
<sequence>MPTGVASRAEKMMRSFLGKKMSGGFYLGFSGLETGYSPEETRWSRDRQSPNP</sequence>
<accession>A0AAP0J7C8</accession>
<dbReference type="Proteomes" id="UP001420932">
    <property type="component" value="Unassembled WGS sequence"/>
</dbReference>
<reference evidence="1 2" key="1">
    <citation type="submission" date="2024-01" db="EMBL/GenBank/DDBJ databases">
        <title>Genome assemblies of Stephania.</title>
        <authorList>
            <person name="Yang L."/>
        </authorList>
    </citation>
    <scope>NUCLEOTIDE SEQUENCE [LARGE SCALE GENOMIC DNA]</scope>
    <source>
        <strain evidence="1">YNDBR</strain>
        <tissue evidence="1">Leaf</tissue>
    </source>
</reference>
<dbReference type="EMBL" id="JBBNAF010000007">
    <property type="protein sequence ID" value="KAK9128794.1"/>
    <property type="molecule type" value="Genomic_DNA"/>
</dbReference>
<evidence type="ECO:0000313" key="1">
    <source>
        <dbReference type="EMBL" id="KAK9128794.1"/>
    </source>
</evidence>
<name>A0AAP0J7C8_9MAGN</name>